<dbReference type="GeneID" id="12510567"/>
<dbReference type="PATRIC" id="fig|1110509.7.peg.1554"/>
<dbReference type="RefSeq" id="WP_014586946.1">
    <property type="nucleotide sequence ID" value="NC_017527.1"/>
</dbReference>
<name>G7WKD5_METH6</name>
<dbReference type="STRING" id="1110509.Mhar_1398"/>
<sequence length="230" mass="25544">MYKKAIAAISLLVMAILAASCGVLAEEPEVEDVEEIEAEKNVTFMFVQTAHSGTLVPIEGQENLYTLTLMGVAPQTIAFSDRPERIVVQAPMQQFLDGLGFSVENPPNAAIEILEADEDEDVAVVALFDPIYDSASQTLQYNISILEEPDHSYAVFNERHDKALPETFGPTALFIDDCPCLWNIAMEGCDSNCYSTSWSWWQLLCNYDGGCCKKCYISPDNSEYPYRTPV</sequence>
<dbReference type="HOGENOM" id="CLU_104487_0_0_2"/>
<evidence type="ECO:0000313" key="2">
    <source>
        <dbReference type="Proteomes" id="UP000005877"/>
    </source>
</evidence>
<dbReference type="KEGG" id="mhi:Mhar_1398"/>
<gene>
    <name evidence="1" type="ordered locus">Mhar_1398</name>
</gene>
<organism evidence="1 2">
    <name type="scientific">Methanothrix harundinacea (strain 6Ac)</name>
    <name type="common">Methanosaeta harundinacea</name>
    <dbReference type="NCBI Taxonomy" id="1110509"/>
    <lineage>
        <taxon>Archaea</taxon>
        <taxon>Methanobacteriati</taxon>
        <taxon>Methanobacteriota</taxon>
        <taxon>Stenosarchaea group</taxon>
        <taxon>Methanomicrobia</taxon>
        <taxon>Methanotrichales</taxon>
        <taxon>Methanotrichaceae</taxon>
        <taxon>Methanothrix</taxon>
    </lineage>
</organism>
<protein>
    <recommendedName>
        <fullName evidence="3">Lipoprotein</fullName>
    </recommendedName>
</protein>
<dbReference type="EMBL" id="CP003117">
    <property type="protein sequence ID" value="AET64762.1"/>
    <property type="molecule type" value="Genomic_DNA"/>
</dbReference>
<evidence type="ECO:0008006" key="3">
    <source>
        <dbReference type="Google" id="ProtNLM"/>
    </source>
</evidence>
<dbReference type="Proteomes" id="UP000005877">
    <property type="component" value="Chromosome"/>
</dbReference>
<accession>G7WKD5</accession>
<dbReference type="AlphaFoldDB" id="G7WKD5"/>
<proteinExistence type="predicted"/>
<reference evidence="1 2" key="1">
    <citation type="journal article" date="2012" name="PLoS ONE">
        <title>The genome characteristics and predicted function of methyl-group oxidation pathway in the obligate aceticlastic methanogens, Methanosaeta spp.</title>
        <authorList>
            <person name="Zhu J."/>
            <person name="Zheng H."/>
            <person name="Ai G."/>
            <person name="Zhang G."/>
            <person name="Liu D."/>
            <person name="Liu X."/>
            <person name="Dong X."/>
        </authorList>
    </citation>
    <scope>NUCLEOTIDE SEQUENCE [LARGE SCALE GENOMIC DNA]</scope>
    <source>
        <strain evidence="1 2">6Ac</strain>
    </source>
</reference>
<keyword evidence="2" id="KW-1185">Reference proteome</keyword>
<dbReference type="PROSITE" id="PS51257">
    <property type="entry name" value="PROKAR_LIPOPROTEIN"/>
    <property type="match status" value="1"/>
</dbReference>
<evidence type="ECO:0000313" key="1">
    <source>
        <dbReference type="EMBL" id="AET64762.1"/>
    </source>
</evidence>